<feature type="chain" id="PRO_5003394365" description="Lipoprotein" evidence="2">
    <location>
        <begin position="25"/>
        <end position="169"/>
    </location>
</feature>
<feature type="signal peptide" evidence="2">
    <location>
        <begin position="1"/>
        <end position="24"/>
    </location>
</feature>
<evidence type="ECO:0000256" key="1">
    <source>
        <dbReference type="SAM" id="Coils"/>
    </source>
</evidence>
<dbReference type="EMBL" id="AFXA01000004">
    <property type="protein sequence ID" value="EGV00525.1"/>
    <property type="molecule type" value="Genomic_DNA"/>
</dbReference>
<keyword evidence="4" id="KW-1185">Reference proteome</keyword>
<dbReference type="RefSeq" id="WP_006608372.1">
    <property type="nucleotide sequence ID" value="NZ_AFXA01000004.1"/>
</dbReference>
<gene>
    <name evidence="3" type="ORF">MCSF7_02821</name>
</gene>
<evidence type="ECO:0000313" key="3">
    <source>
        <dbReference type="EMBL" id="EGV00525.1"/>
    </source>
</evidence>
<evidence type="ECO:0000313" key="4">
    <source>
        <dbReference type="Proteomes" id="UP000004978"/>
    </source>
</evidence>
<dbReference type="Proteomes" id="UP000004978">
    <property type="component" value="Unassembled WGS sequence"/>
</dbReference>
<comment type="caution">
    <text evidence="3">The sequence shown here is derived from an EMBL/GenBank/DDBJ whole genome shotgun (WGS) entry which is preliminary data.</text>
</comment>
<reference evidence="3 4" key="1">
    <citation type="journal article" date="2013" name="Genome Announc.">
        <title>Genome Sequence of Mycoplasma columbinum Strain SF7.</title>
        <authorList>
            <person name="Guo Z."/>
            <person name="Xu X."/>
            <person name="Zheng Q."/>
            <person name="Li T."/>
            <person name="Kuang S."/>
            <person name="Zhang Z."/>
            <person name="Chen Y."/>
            <person name="Lu X."/>
            <person name="Zhou R."/>
            <person name="Bi D."/>
            <person name="Jin H."/>
        </authorList>
    </citation>
    <scope>NUCLEOTIDE SEQUENCE [LARGE SCALE GENOMIC DNA]</scope>
    <source>
        <strain evidence="3 4">SF7</strain>
    </source>
</reference>
<keyword evidence="2" id="KW-0732">Signal</keyword>
<dbReference type="PROSITE" id="PS51257">
    <property type="entry name" value="PROKAR_LIPOPROTEIN"/>
    <property type="match status" value="1"/>
</dbReference>
<proteinExistence type="predicted"/>
<keyword evidence="1" id="KW-0175">Coiled coil</keyword>
<feature type="coiled-coil region" evidence="1">
    <location>
        <begin position="39"/>
        <end position="66"/>
    </location>
</feature>
<protein>
    <recommendedName>
        <fullName evidence="5">Lipoprotein</fullName>
    </recommendedName>
</protein>
<dbReference type="AlphaFoldDB" id="F9UJA6"/>
<evidence type="ECO:0008006" key="5">
    <source>
        <dbReference type="Google" id="ProtNLM"/>
    </source>
</evidence>
<organism evidence="3 4">
    <name type="scientific">Mycoplasmopsis columbina SF7</name>
    <dbReference type="NCBI Taxonomy" id="1037410"/>
    <lineage>
        <taxon>Bacteria</taxon>
        <taxon>Bacillati</taxon>
        <taxon>Mycoplasmatota</taxon>
        <taxon>Mycoplasmoidales</taxon>
        <taxon>Metamycoplasmataceae</taxon>
        <taxon>Mycoplasmopsis</taxon>
    </lineage>
</organism>
<name>F9UJA6_9BACT</name>
<evidence type="ECO:0000256" key="2">
    <source>
        <dbReference type="SAM" id="SignalP"/>
    </source>
</evidence>
<accession>F9UJA6</accession>
<sequence length="169" mass="19893">MNKNQKIKWLLTASTLTLPLISVACTKNTDNQSQPINKTNDEELLLQELNSEVENSQLEFNEAATQEEKNNFVKTPNDFRSLIKKRRKFKNTKFKLLIKSIFLENDQVIVEFSVQDKETQKESKILKKVFSSNDFFEKFNNKNLSIQSIEKEKKKKNLTIKKIMKQLLY</sequence>